<dbReference type="Proteomes" id="UP000198964">
    <property type="component" value="Unassembled WGS sequence"/>
</dbReference>
<sequence>MTKAIFYKEWIKLRWLLVSIATIFLAMIPYLVLSLQSKFRFAGKAHLWSVIAEKDVNLISQLQYLPLVAGLILGLFQFIPEMSKRSLKLTLHLPHPEKLTIVKMILFGLGSLAISFLLSGSLLFSLLSLSLPPTIITTWLTASLPWYLAGFTAYILTVWICIEPSWKRRLINALFSGALLSVFLRASGSFDYTYATPILLAIGLLALIFPFYSVFRFKEGVSE</sequence>
<feature type="transmembrane region" description="Helical" evidence="1">
    <location>
        <begin position="58"/>
        <end position="79"/>
    </location>
</feature>
<dbReference type="RefSeq" id="WP_093918379.1">
    <property type="nucleotide sequence ID" value="NZ_FONW01000001.1"/>
</dbReference>
<dbReference type="EMBL" id="SNWI01000002">
    <property type="protein sequence ID" value="TDO03845.1"/>
    <property type="molecule type" value="Genomic_DNA"/>
</dbReference>
<feature type="transmembrane region" description="Helical" evidence="1">
    <location>
        <begin position="194"/>
        <end position="215"/>
    </location>
</feature>
<proteinExistence type="predicted"/>
<gene>
    <name evidence="3" type="ORF">DET52_102180</name>
    <name evidence="2" type="ORF">SAMN05216283_101664</name>
</gene>
<protein>
    <recommendedName>
        <fullName evidence="6">ABC-2 family transporter</fullName>
    </recommendedName>
</protein>
<organism evidence="2 4">
    <name type="scientific">Sunxiuqinia elliptica</name>
    <dbReference type="NCBI Taxonomy" id="655355"/>
    <lineage>
        <taxon>Bacteria</taxon>
        <taxon>Pseudomonadati</taxon>
        <taxon>Bacteroidota</taxon>
        <taxon>Bacteroidia</taxon>
        <taxon>Marinilabiliales</taxon>
        <taxon>Prolixibacteraceae</taxon>
        <taxon>Sunxiuqinia</taxon>
    </lineage>
</organism>
<dbReference type="Proteomes" id="UP000294848">
    <property type="component" value="Unassembled WGS sequence"/>
</dbReference>
<dbReference type="OrthoDB" id="5764958at2"/>
<keyword evidence="4" id="KW-1185">Reference proteome</keyword>
<reference evidence="2 4" key="1">
    <citation type="submission" date="2016-10" db="EMBL/GenBank/DDBJ databases">
        <authorList>
            <person name="de Groot N.N."/>
        </authorList>
    </citation>
    <scope>NUCLEOTIDE SEQUENCE [LARGE SCALE GENOMIC DNA]</scope>
    <source>
        <strain evidence="2 4">CGMCC 1.9156</strain>
    </source>
</reference>
<evidence type="ECO:0000313" key="4">
    <source>
        <dbReference type="Proteomes" id="UP000198964"/>
    </source>
</evidence>
<feature type="transmembrane region" description="Helical" evidence="1">
    <location>
        <begin position="100"/>
        <end position="124"/>
    </location>
</feature>
<reference evidence="3 5" key="2">
    <citation type="submission" date="2019-03" db="EMBL/GenBank/DDBJ databases">
        <title>Freshwater and sediment microbial communities from various areas in North America, analyzing microbe dynamics in response to fracking.</title>
        <authorList>
            <person name="Lamendella R."/>
        </authorList>
    </citation>
    <scope>NUCLEOTIDE SEQUENCE [LARGE SCALE GENOMIC DNA]</scope>
    <source>
        <strain evidence="3 5">114D</strain>
    </source>
</reference>
<keyword evidence="1" id="KW-0472">Membrane</keyword>
<evidence type="ECO:0000313" key="5">
    <source>
        <dbReference type="Proteomes" id="UP000294848"/>
    </source>
</evidence>
<evidence type="ECO:0000313" key="2">
    <source>
        <dbReference type="EMBL" id="SFE65146.1"/>
    </source>
</evidence>
<dbReference type="AlphaFoldDB" id="A0A1I2C9Z4"/>
<feature type="transmembrane region" description="Helical" evidence="1">
    <location>
        <begin position="144"/>
        <end position="162"/>
    </location>
</feature>
<dbReference type="STRING" id="655355.SAMN05216283_101664"/>
<evidence type="ECO:0000256" key="1">
    <source>
        <dbReference type="SAM" id="Phobius"/>
    </source>
</evidence>
<keyword evidence="1" id="KW-1133">Transmembrane helix</keyword>
<accession>A0A1I2C9Z4</accession>
<name>A0A1I2C9Z4_9BACT</name>
<feature type="transmembrane region" description="Helical" evidence="1">
    <location>
        <begin position="169"/>
        <end position="188"/>
    </location>
</feature>
<dbReference type="EMBL" id="FONW01000001">
    <property type="protein sequence ID" value="SFE65146.1"/>
    <property type="molecule type" value="Genomic_DNA"/>
</dbReference>
<evidence type="ECO:0000313" key="3">
    <source>
        <dbReference type="EMBL" id="TDO03845.1"/>
    </source>
</evidence>
<keyword evidence="1" id="KW-0812">Transmembrane</keyword>
<evidence type="ECO:0008006" key="6">
    <source>
        <dbReference type="Google" id="ProtNLM"/>
    </source>
</evidence>